<organism evidence="1 2">
    <name type="scientific">Streptomyces swartbergensis</name>
    <dbReference type="NCBI Taxonomy" id="487165"/>
    <lineage>
        <taxon>Bacteria</taxon>
        <taxon>Bacillati</taxon>
        <taxon>Actinomycetota</taxon>
        <taxon>Actinomycetes</taxon>
        <taxon>Kitasatosporales</taxon>
        <taxon>Streptomycetaceae</taxon>
        <taxon>Streptomyces</taxon>
    </lineage>
</organism>
<proteinExistence type="predicted"/>
<keyword evidence="2" id="KW-1185">Reference proteome</keyword>
<comment type="caution">
    <text evidence="1">The sequence shown here is derived from an EMBL/GenBank/DDBJ whole genome shotgun (WGS) entry which is preliminary data.</text>
</comment>
<dbReference type="EMBL" id="NGFN01000224">
    <property type="protein sequence ID" value="OUC98611.1"/>
    <property type="molecule type" value="Genomic_DNA"/>
</dbReference>
<gene>
    <name evidence="1" type="ORF">CA983_28915</name>
</gene>
<dbReference type="Proteomes" id="UP000195105">
    <property type="component" value="Unassembled WGS sequence"/>
</dbReference>
<protein>
    <submittedName>
        <fullName evidence="1">Uncharacterized protein</fullName>
    </submittedName>
</protein>
<evidence type="ECO:0000313" key="2">
    <source>
        <dbReference type="Proteomes" id="UP000195105"/>
    </source>
</evidence>
<reference evidence="1 2" key="1">
    <citation type="submission" date="2017-05" db="EMBL/GenBank/DDBJ databases">
        <title>Biotechnological potential of actinobacteria isolated from South African environments.</title>
        <authorList>
            <person name="Le Roes-Hill M."/>
            <person name="Prins A."/>
            <person name="Durrell K.A."/>
        </authorList>
    </citation>
    <scope>NUCLEOTIDE SEQUENCE [LARGE SCALE GENOMIC DNA]</scope>
    <source>
        <strain evidence="1 2">HMC13</strain>
    </source>
</reference>
<sequence length="115" mass="11892">MSGNNYYYGDNVTMHGGSGNTGIVKNGATGDAMDPALRLAIAELLQAVRELRDQLPQPSAQLIDESLPVLSADAAPPEERHRALMAVAAIAAAVGAVGQPVAEAANRILQMLSGQ</sequence>
<dbReference type="RefSeq" id="WP_086603789.1">
    <property type="nucleotide sequence ID" value="NZ_NGFN01000224.1"/>
</dbReference>
<dbReference type="AlphaFoldDB" id="A0A2C9ZMP5"/>
<accession>A0A2C9ZMP5</accession>
<evidence type="ECO:0000313" key="1">
    <source>
        <dbReference type="EMBL" id="OUC98611.1"/>
    </source>
</evidence>
<name>A0A2C9ZMP5_9ACTN</name>